<feature type="domain" description="Tyr recombinase" evidence="6">
    <location>
        <begin position="176"/>
        <end position="371"/>
    </location>
</feature>
<evidence type="ECO:0000256" key="5">
    <source>
        <dbReference type="PROSITE-ProRule" id="PRU01248"/>
    </source>
</evidence>
<dbReference type="InterPro" id="IPR013762">
    <property type="entry name" value="Integrase-like_cat_sf"/>
</dbReference>
<reference evidence="8 9" key="1">
    <citation type="submission" date="2018-05" db="EMBL/GenBank/DDBJ databases">
        <title>Paenibacillus flagellatus sp. nov., isolated from selenium mineral soil.</title>
        <authorList>
            <person name="Dai X."/>
        </authorList>
    </citation>
    <scope>NUCLEOTIDE SEQUENCE [LARGE SCALE GENOMIC DNA]</scope>
    <source>
        <strain evidence="8 9">DXL2</strain>
    </source>
</reference>
<dbReference type="InterPro" id="IPR028259">
    <property type="entry name" value="AP2-like_int_N"/>
</dbReference>
<evidence type="ECO:0000313" key="8">
    <source>
        <dbReference type="EMBL" id="PYI54491.1"/>
    </source>
</evidence>
<evidence type="ECO:0000259" key="7">
    <source>
        <dbReference type="PROSITE" id="PS51900"/>
    </source>
</evidence>
<evidence type="ECO:0000313" key="9">
    <source>
        <dbReference type="Proteomes" id="UP000247476"/>
    </source>
</evidence>
<dbReference type="PROSITE" id="PS51898">
    <property type="entry name" value="TYR_RECOMBINASE"/>
    <property type="match status" value="1"/>
</dbReference>
<dbReference type="InterPro" id="IPR050090">
    <property type="entry name" value="Tyrosine_recombinase_XerCD"/>
</dbReference>
<evidence type="ECO:0000256" key="3">
    <source>
        <dbReference type="ARBA" id="ARBA00023125"/>
    </source>
</evidence>
<dbReference type="GO" id="GO:0015074">
    <property type="term" value="P:DNA integration"/>
    <property type="evidence" value="ECO:0007669"/>
    <property type="project" value="UniProtKB-KW"/>
</dbReference>
<dbReference type="InterPro" id="IPR044068">
    <property type="entry name" value="CB"/>
</dbReference>
<dbReference type="PANTHER" id="PTHR30349">
    <property type="entry name" value="PHAGE INTEGRASE-RELATED"/>
    <property type="match status" value="1"/>
</dbReference>
<accession>A0A2V5K581</accession>
<evidence type="ECO:0000256" key="1">
    <source>
        <dbReference type="ARBA" id="ARBA00008857"/>
    </source>
</evidence>
<dbReference type="EMBL" id="QJVJ01000005">
    <property type="protein sequence ID" value="PYI54491.1"/>
    <property type="molecule type" value="Genomic_DNA"/>
</dbReference>
<name>A0A2V5K581_9BACL</name>
<dbReference type="Pfam" id="PF00589">
    <property type="entry name" value="Phage_integrase"/>
    <property type="match status" value="1"/>
</dbReference>
<keyword evidence="4" id="KW-0233">DNA recombination</keyword>
<organism evidence="8 9">
    <name type="scientific">Paenibacillus flagellatus</name>
    <dbReference type="NCBI Taxonomy" id="2211139"/>
    <lineage>
        <taxon>Bacteria</taxon>
        <taxon>Bacillati</taxon>
        <taxon>Bacillota</taxon>
        <taxon>Bacilli</taxon>
        <taxon>Bacillales</taxon>
        <taxon>Paenibacillaceae</taxon>
        <taxon>Paenibacillus</taxon>
    </lineage>
</organism>
<dbReference type="InterPro" id="IPR010998">
    <property type="entry name" value="Integrase_recombinase_N"/>
</dbReference>
<gene>
    <name evidence="8" type="ORF">DLM86_13580</name>
</gene>
<dbReference type="InterPro" id="IPR002104">
    <property type="entry name" value="Integrase_catalytic"/>
</dbReference>
<feature type="domain" description="Core-binding (CB)" evidence="7">
    <location>
        <begin position="62"/>
        <end position="155"/>
    </location>
</feature>
<dbReference type="PANTHER" id="PTHR30349:SF64">
    <property type="entry name" value="PROPHAGE INTEGRASE INTD-RELATED"/>
    <property type="match status" value="1"/>
</dbReference>
<dbReference type="GO" id="GO:0006310">
    <property type="term" value="P:DNA recombination"/>
    <property type="evidence" value="ECO:0007669"/>
    <property type="project" value="UniProtKB-KW"/>
</dbReference>
<dbReference type="Proteomes" id="UP000247476">
    <property type="component" value="Unassembled WGS sequence"/>
</dbReference>
<keyword evidence="3 5" id="KW-0238">DNA-binding</keyword>
<dbReference type="PROSITE" id="PS51900">
    <property type="entry name" value="CB"/>
    <property type="match status" value="1"/>
</dbReference>
<comment type="similarity">
    <text evidence="1">Belongs to the 'phage' integrase family.</text>
</comment>
<dbReference type="Gene3D" id="1.10.443.10">
    <property type="entry name" value="Intergrase catalytic core"/>
    <property type="match status" value="1"/>
</dbReference>
<comment type="caution">
    <text evidence="8">The sequence shown here is derived from an EMBL/GenBank/DDBJ whole genome shotgun (WGS) entry which is preliminary data.</text>
</comment>
<dbReference type="GO" id="GO:0003677">
    <property type="term" value="F:DNA binding"/>
    <property type="evidence" value="ECO:0007669"/>
    <property type="project" value="UniProtKB-UniRule"/>
</dbReference>
<keyword evidence="2" id="KW-0229">DNA integration</keyword>
<evidence type="ECO:0000256" key="2">
    <source>
        <dbReference type="ARBA" id="ARBA00022908"/>
    </source>
</evidence>
<protein>
    <submittedName>
        <fullName evidence="8">Site-specific integrase</fullName>
    </submittedName>
</protein>
<evidence type="ECO:0000259" key="6">
    <source>
        <dbReference type="PROSITE" id="PS51898"/>
    </source>
</evidence>
<dbReference type="AlphaFoldDB" id="A0A2V5K581"/>
<keyword evidence="9" id="KW-1185">Reference proteome</keyword>
<dbReference type="Pfam" id="PF14657">
    <property type="entry name" value="Arm-DNA-bind_4"/>
    <property type="match status" value="1"/>
</dbReference>
<dbReference type="InterPro" id="IPR011010">
    <property type="entry name" value="DNA_brk_join_enz"/>
</dbReference>
<dbReference type="OrthoDB" id="9803188at2"/>
<sequence>MAVTKDKNLKTNPWYFTIEVNENGNRKRIKRRGFKTKKDAEAAQRDLLKELERGLDLQASKTLYKDFMHDWLEDKKASVKGRTLNTYRALVNNHILPMRKNEQGKEVGLGELALSEITPRHIQNLYNYLRENGSLSGENIQKVHTIINESLKKAAGWDMIIKNPAAVVDRPKAEMGEMLFWTDEEAHQFLAAAREDRYYTAFLLAVTTGMRQGELLGLRWQDVDLKSRTISVRQILSHDGKSLEHGAKTASGIRSIGIDRVTAVELEKLQRRMKLEKMHHRDIYEDHDLVICTAHGTPVSPRNLNRSFYRLIEKAGVKKIRFHDLRHSHVVMLLKMRENNKRIAERMGWASVKMLDRYSHITPHMQQETADAFGEMFFTAPKGTKSL</sequence>
<dbReference type="RefSeq" id="WP_110840548.1">
    <property type="nucleotide sequence ID" value="NZ_QJVJ01000005.1"/>
</dbReference>
<dbReference type="Gene3D" id="1.10.150.130">
    <property type="match status" value="1"/>
</dbReference>
<evidence type="ECO:0000256" key="4">
    <source>
        <dbReference type="ARBA" id="ARBA00023172"/>
    </source>
</evidence>
<dbReference type="SUPFAM" id="SSF56349">
    <property type="entry name" value="DNA breaking-rejoining enzymes"/>
    <property type="match status" value="1"/>
</dbReference>
<dbReference type="CDD" id="cd01189">
    <property type="entry name" value="INT_ICEBs1_C_like"/>
    <property type="match status" value="1"/>
</dbReference>
<dbReference type="InterPro" id="IPR004107">
    <property type="entry name" value="Integrase_SAM-like_N"/>
</dbReference>
<dbReference type="Pfam" id="PF14659">
    <property type="entry name" value="Phage_int_SAM_3"/>
    <property type="match status" value="1"/>
</dbReference>
<proteinExistence type="inferred from homology"/>